<sequence length="365" mass="42531">MTDVYIPDPIVLNILARLPAKPLLRFRCVSTHWNCLITDPSFMASRRRIFLTIKNLHIIDHSDTPHSILKISYPLENLKGKQARVIGTFKGLVLVLYDYRYRKSSDGIIILCNPFTQMCMILPDPPETRCCRLAYGHHYCHRIAYAYGFGYGENLDDLKIVRFKENNELCRYDNRRGVCEVFSFKKMTWSMSQNINIKDIKFEEIMGKFVNGYLYWLPNKDSMLIVLDVKEMVVSELCLPFRRPYDFHHSTRLGLIDGCLCLLNKSINKTEFDLWVMNEKSIWLKRCSFTLALDLPSRGRFHYPICILNDGRILIRDSNFQLVIYDISDGSYTLMNLLLDYDDISTVHGIEYVESLVSPLDVCLA</sequence>
<keyword evidence="3" id="KW-1185">Reference proteome</keyword>
<feature type="domain" description="F-box" evidence="1">
    <location>
        <begin position="1"/>
        <end position="53"/>
    </location>
</feature>
<dbReference type="NCBIfam" id="TIGR01640">
    <property type="entry name" value="F_box_assoc_1"/>
    <property type="match status" value="1"/>
</dbReference>
<name>A0A2U1L1Y0_ARTAN</name>
<gene>
    <name evidence="2" type="ORF">CTI12_AA539390</name>
</gene>
<proteinExistence type="predicted"/>
<comment type="caution">
    <text evidence="2">The sequence shown here is derived from an EMBL/GenBank/DDBJ whole genome shotgun (WGS) entry which is preliminary data.</text>
</comment>
<dbReference type="AlphaFoldDB" id="A0A2U1L1Y0"/>
<accession>A0A2U1L1Y0</accession>
<dbReference type="PANTHER" id="PTHR31672:SF13">
    <property type="entry name" value="F-BOX PROTEIN CPR30-LIKE"/>
    <property type="match status" value="1"/>
</dbReference>
<dbReference type="PANTHER" id="PTHR31672">
    <property type="entry name" value="BNACNNG10540D PROTEIN"/>
    <property type="match status" value="1"/>
</dbReference>
<dbReference type="PROSITE" id="PS50181">
    <property type="entry name" value="FBOX"/>
    <property type="match status" value="1"/>
</dbReference>
<dbReference type="InterPro" id="IPR036047">
    <property type="entry name" value="F-box-like_dom_sf"/>
</dbReference>
<dbReference type="EMBL" id="PKPP01012082">
    <property type="protein sequence ID" value="PWA42974.1"/>
    <property type="molecule type" value="Genomic_DNA"/>
</dbReference>
<evidence type="ECO:0000259" key="1">
    <source>
        <dbReference type="PROSITE" id="PS50181"/>
    </source>
</evidence>
<dbReference type="Pfam" id="PF00646">
    <property type="entry name" value="F-box"/>
    <property type="match status" value="1"/>
</dbReference>
<reference evidence="2 3" key="1">
    <citation type="journal article" date="2018" name="Mol. Plant">
        <title>The genome of Artemisia annua provides insight into the evolution of Asteraceae family and artemisinin biosynthesis.</title>
        <authorList>
            <person name="Shen Q."/>
            <person name="Zhang L."/>
            <person name="Liao Z."/>
            <person name="Wang S."/>
            <person name="Yan T."/>
            <person name="Shi P."/>
            <person name="Liu M."/>
            <person name="Fu X."/>
            <person name="Pan Q."/>
            <person name="Wang Y."/>
            <person name="Lv Z."/>
            <person name="Lu X."/>
            <person name="Zhang F."/>
            <person name="Jiang W."/>
            <person name="Ma Y."/>
            <person name="Chen M."/>
            <person name="Hao X."/>
            <person name="Li L."/>
            <person name="Tang Y."/>
            <person name="Lv G."/>
            <person name="Zhou Y."/>
            <person name="Sun X."/>
            <person name="Brodelius P.E."/>
            <person name="Rose J.K.C."/>
            <person name="Tang K."/>
        </authorList>
    </citation>
    <scope>NUCLEOTIDE SEQUENCE [LARGE SCALE GENOMIC DNA]</scope>
    <source>
        <strain evidence="3">cv. Huhao1</strain>
        <tissue evidence="2">Leaf</tissue>
    </source>
</reference>
<evidence type="ECO:0000313" key="3">
    <source>
        <dbReference type="Proteomes" id="UP000245207"/>
    </source>
</evidence>
<dbReference type="InterPro" id="IPR006527">
    <property type="entry name" value="F-box-assoc_dom_typ1"/>
</dbReference>
<evidence type="ECO:0000313" key="2">
    <source>
        <dbReference type="EMBL" id="PWA42974.1"/>
    </source>
</evidence>
<dbReference type="SMART" id="SM00256">
    <property type="entry name" value="FBOX"/>
    <property type="match status" value="1"/>
</dbReference>
<dbReference type="STRING" id="35608.A0A2U1L1Y0"/>
<dbReference type="Proteomes" id="UP000245207">
    <property type="component" value="Unassembled WGS sequence"/>
</dbReference>
<dbReference type="InterPro" id="IPR001810">
    <property type="entry name" value="F-box_dom"/>
</dbReference>
<dbReference type="OrthoDB" id="1738627at2759"/>
<protein>
    <submittedName>
        <fullName evidence="2">F-box domain-containing protein</fullName>
    </submittedName>
</protein>
<dbReference type="Gene3D" id="1.20.1280.50">
    <property type="match status" value="1"/>
</dbReference>
<dbReference type="Pfam" id="PF07734">
    <property type="entry name" value="FBA_1"/>
    <property type="match status" value="1"/>
</dbReference>
<dbReference type="CDD" id="cd22157">
    <property type="entry name" value="F-box_AtFBW1-like"/>
    <property type="match status" value="1"/>
</dbReference>
<dbReference type="InterPro" id="IPR050796">
    <property type="entry name" value="SCF_F-box_component"/>
</dbReference>
<dbReference type="InterPro" id="IPR017451">
    <property type="entry name" value="F-box-assoc_interact_dom"/>
</dbReference>
<organism evidence="2 3">
    <name type="scientific">Artemisia annua</name>
    <name type="common">Sweet wormwood</name>
    <dbReference type="NCBI Taxonomy" id="35608"/>
    <lineage>
        <taxon>Eukaryota</taxon>
        <taxon>Viridiplantae</taxon>
        <taxon>Streptophyta</taxon>
        <taxon>Embryophyta</taxon>
        <taxon>Tracheophyta</taxon>
        <taxon>Spermatophyta</taxon>
        <taxon>Magnoliopsida</taxon>
        <taxon>eudicotyledons</taxon>
        <taxon>Gunneridae</taxon>
        <taxon>Pentapetalae</taxon>
        <taxon>asterids</taxon>
        <taxon>campanulids</taxon>
        <taxon>Asterales</taxon>
        <taxon>Asteraceae</taxon>
        <taxon>Asteroideae</taxon>
        <taxon>Anthemideae</taxon>
        <taxon>Artemisiinae</taxon>
        <taxon>Artemisia</taxon>
    </lineage>
</organism>
<dbReference type="SUPFAM" id="SSF81383">
    <property type="entry name" value="F-box domain"/>
    <property type="match status" value="1"/>
</dbReference>